<keyword evidence="1" id="KW-1133">Transmembrane helix</keyword>
<keyword evidence="4" id="KW-1185">Reference proteome</keyword>
<feature type="transmembrane region" description="Helical" evidence="1">
    <location>
        <begin position="178"/>
        <end position="199"/>
    </location>
</feature>
<organism evidence="3 4">
    <name type="scientific">Actinomarinicola tropica</name>
    <dbReference type="NCBI Taxonomy" id="2789776"/>
    <lineage>
        <taxon>Bacteria</taxon>
        <taxon>Bacillati</taxon>
        <taxon>Actinomycetota</taxon>
        <taxon>Acidimicrobiia</taxon>
        <taxon>Acidimicrobiales</taxon>
        <taxon>Iamiaceae</taxon>
        <taxon>Actinomarinicola</taxon>
    </lineage>
</organism>
<dbReference type="EMBL" id="CP045851">
    <property type="protein sequence ID" value="QGG96708.1"/>
    <property type="molecule type" value="Genomic_DNA"/>
</dbReference>
<accession>A0A5Q2RIL8</accession>
<protein>
    <submittedName>
        <fullName evidence="3">HPP family protein</fullName>
    </submittedName>
</protein>
<evidence type="ECO:0000256" key="1">
    <source>
        <dbReference type="SAM" id="Phobius"/>
    </source>
</evidence>
<dbReference type="Pfam" id="PF04982">
    <property type="entry name" value="TM_HPP"/>
    <property type="match status" value="1"/>
</dbReference>
<dbReference type="Proteomes" id="UP000334019">
    <property type="component" value="Chromosome"/>
</dbReference>
<feature type="transmembrane region" description="Helical" evidence="1">
    <location>
        <begin position="101"/>
        <end position="120"/>
    </location>
</feature>
<dbReference type="RefSeq" id="WP_153760812.1">
    <property type="nucleotide sequence ID" value="NZ_CP045851.1"/>
</dbReference>
<dbReference type="InterPro" id="IPR058581">
    <property type="entry name" value="TM_HPP"/>
</dbReference>
<reference evidence="3 4" key="1">
    <citation type="submission" date="2019-11" db="EMBL/GenBank/DDBJ databases">
        <authorList>
            <person name="He Y."/>
        </authorList>
    </citation>
    <scope>NUCLEOTIDE SEQUENCE [LARGE SCALE GENOMIC DNA]</scope>
    <source>
        <strain evidence="3 4">SCSIO 58843</strain>
    </source>
</reference>
<keyword evidence="1" id="KW-0812">Transmembrane</keyword>
<evidence type="ECO:0000313" key="3">
    <source>
        <dbReference type="EMBL" id="QGG96708.1"/>
    </source>
</evidence>
<evidence type="ECO:0000313" key="4">
    <source>
        <dbReference type="Proteomes" id="UP000334019"/>
    </source>
</evidence>
<dbReference type="AlphaFoldDB" id="A0A5Q2RIL8"/>
<sequence>MTERDVPSGRRPEQPGPIGGDMAAIVFGLAGRFRLDALNARHDSTTVMGLFAFVNGIIAIGAMAAVALATGEPFVFPSLGPTAFLLFYTPMLPASSPRNTIVGHAIGAAAGYLSLVVFGLTDAAPALATEVTGGRVGAAALSLGLTSGAMVWAKVPHPPAGATTLIVSLGILREPSQLAVLMVAVLLLVLQGFVINRLAGIRYPAWSPAPA</sequence>
<gene>
    <name evidence="3" type="ORF">GH723_17285</name>
</gene>
<dbReference type="InterPro" id="IPR007065">
    <property type="entry name" value="HPP"/>
</dbReference>
<dbReference type="PANTHER" id="PTHR33741">
    <property type="entry name" value="TRANSMEMBRANE PROTEIN DDB_G0269096-RELATED"/>
    <property type="match status" value="1"/>
</dbReference>
<keyword evidence="1" id="KW-0472">Membrane</keyword>
<feature type="domain" description="HPP transmembrane region" evidence="2">
    <location>
        <begin position="50"/>
        <end position="204"/>
    </location>
</feature>
<dbReference type="KEGG" id="atq:GH723_17285"/>
<proteinExistence type="predicted"/>
<name>A0A5Q2RIL8_9ACTN</name>
<feature type="transmembrane region" description="Helical" evidence="1">
    <location>
        <begin position="47"/>
        <end position="68"/>
    </location>
</feature>
<evidence type="ECO:0000259" key="2">
    <source>
        <dbReference type="Pfam" id="PF04982"/>
    </source>
</evidence>
<dbReference type="PANTHER" id="PTHR33741:SF5">
    <property type="entry name" value="TRANSMEMBRANE PROTEIN DDB_G0269096-RELATED"/>
    <property type="match status" value="1"/>
</dbReference>